<organism evidence="1 2">
    <name type="scientific">Acaulospora morrowiae</name>
    <dbReference type="NCBI Taxonomy" id="94023"/>
    <lineage>
        <taxon>Eukaryota</taxon>
        <taxon>Fungi</taxon>
        <taxon>Fungi incertae sedis</taxon>
        <taxon>Mucoromycota</taxon>
        <taxon>Glomeromycotina</taxon>
        <taxon>Glomeromycetes</taxon>
        <taxon>Diversisporales</taxon>
        <taxon>Acaulosporaceae</taxon>
        <taxon>Acaulospora</taxon>
    </lineage>
</organism>
<dbReference type="EMBL" id="CAJVPV010005333">
    <property type="protein sequence ID" value="CAG8589134.1"/>
    <property type="molecule type" value="Genomic_DNA"/>
</dbReference>
<feature type="non-terminal residue" evidence="1">
    <location>
        <position position="1"/>
    </location>
</feature>
<evidence type="ECO:0000313" key="2">
    <source>
        <dbReference type="Proteomes" id="UP000789342"/>
    </source>
</evidence>
<evidence type="ECO:0000313" key="1">
    <source>
        <dbReference type="EMBL" id="CAG8589134.1"/>
    </source>
</evidence>
<comment type="caution">
    <text evidence="1">The sequence shown here is derived from an EMBL/GenBank/DDBJ whole genome shotgun (WGS) entry which is preliminary data.</text>
</comment>
<protein>
    <submittedName>
        <fullName evidence="1">1900_t:CDS:1</fullName>
    </submittedName>
</protein>
<proteinExistence type="predicted"/>
<sequence>ISNNIQDFKTVSLSADHVTLLASSSLRRKTKNLIIKESFCTSNSNLGVPMKSRQIDISSLLN</sequence>
<gene>
    <name evidence="1" type="ORF">AMORRO_LOCUS7265</name>
</gene>
<name>A0A9N9C7F9_9GLOM</name>
<dbReference type="Proteomes" id="UP000789342">
    <property type="component" value="Unassembled WGS sequence"/>
</dbReference>
<dbReference type="AlphaFoldDB" id="A0A9N9C7F9"/>
<reference evidence="1" key="1">
    <citation type="submission" date="2021-06" db="EMBL/GenBank/DDBJ databases">
        <authorList>
            <person name="Kallberg Y."/>
            <person name="Tangrot J."/>
            <person name="Rosling A."/>
        </authorList>
    </citation>
    <scope>NUCLEOTIDE SEQUENCE</scope>
    <source>
        <strain evidence="1">CL551</strain>
    </source>
</reference>
<keyword evidence="2" id="KW-1185">Reference proteome</keyword>
<accession>A0A9N9C7F9</accession>